<accession>A0AAW1PGK2</accession>
<dbReference type="PROSITE" id="PS50405">
    <property type="entry name" value="GST_CTER"/>
    <property type="match status" value="1"/>
</dbReference>
<protein>
    <recommendedName>
        <fullName evidence="7">Glutathione S-transferase</fullName>
    </recommendedName>
</protein>
<dbReference type="InterPro" id="IPR036282">
    <property type="entry name" value="Glutathione-S-Trfase_C_sf"/>
</dbReference>
<proteinExistence type="inferred from homology"/>
<dbReference type="Proteomes" id="UP001489004">
    <property type="component" value="Unassembled WGS sequence"/>
</dbReference>
<name>A0AAW1PGK2_9CHLO</name>
<feature type="domain" description="GST C-terminal" evidence="4">
    <location>
        <begin position="91"/>
        <end position="214"/>
    </location>
</feature>
<comment type="caution">
    <text evidence="5">The sequence shown here is derived from an EMBL/GenBank/DDBJ whole genome shotgun (WGS) entry which is preliminary data.</text>
</comment>
<evidence type="ECO:0008006" key="7">
    <source>
        <dbReference type="Google" id="ProtNLM"/>
    </source>
</evidence>
<dbReference type="EMBL" id="JALJOR010000012">
    <property type="protein sequence ID" value="KAK9807598.1"/>
    <property type="molecule type" value="Genomic_DNA"/>
</dbReference>
<dbReference type="Gene3D" id="3.40.30.10">
    <property type="entry name" value="Glutaredoxin"/>
    <property type="match status" value="1"/>
</dbReference>
<dbReference type="PANTHER" id="PTHR44051:SF8">
    <property type="entry name" value="GLUTATHIONE S-TRANSFERASE GSTA"/>
    <property type="match status" value="1"/>
</dbReference>
<evidence type="ECO:0000313" key="6">
    <source>
        <dbReference type="Proteomes" id="UP001489004"/>
    </source>
</evidence>
<evidence type="ECO:0000259" key="3">
    <source>
        <dbReference type="PROSITE" id="PS50404"/>
    </source>
</evidence>
<dbReference type="SUPFAM" id="SSF47616">
    <property type="entry name" value="GST C-terminal domain-like"/>
    <property type="match status" value="1"/>
</dbReference>
<organism evidence="5 6">
    <name type="scientific">[Myrmecia] bisecta</name>
    <dbReference type="NCBI Taxonomy" id="41462"/>
    <lineage>
        <taxon>Eukaryota</taxon>
        <taxon>Viridiplantae</taxon>
        <taxon>Chlorophyta</taxon>
        <taxon>core chlorophytes</taxon>
        <taxon>Trebouxiophyceae</taxon>
        <taxon>Trebouxiales</taxon>
        <taxon>Trebouxiaceae</taxon>
        <taxon>Myrmecia</taxon>
    </lineage>
</organism>
<dbReference type="SFLD" id="SFLDG01150">
    <property type="entry name" value="Main.1:_Beta-like"/>
    <property type="match status" value="1"/>
</dbReference>
<dbReference type="PANTHER" id="PTHR44051">
    <property type="entry name" value="GLUTATHIONE S-TRANSFERASE-RELATED"/>
    <property type="match status" value="1"/>
</dbReference>
<evidence type="ECO:0000259" key="4">
    <source>
        <dbReference type="PROSITE" id="PS50405"/>
    </source>
</evidence>
<dbReference type="PROSITE" id="PS50404">
    <property type="entry name" value="GST_NTER"/>
    <property type="match status" value="1"/>
</dbReference>
<evidence type="ECO:0000256" key="2">
    <source>
        <dbReference type="RuleBase" id="RU003494"/>
    </source>
</evidence>
<dbReference type="InterPro" id="IPR010987">
    <property type="entry name" value="Glutathione-S-Trfase_C-like"/>
</dbReference>
<evidence type="ECO:0000256" key="1">
    <source>
        <dbReference type="ARBA" id="ARBA00007409"/>
    </source>
</evidence>
<reference evidence="5 6" key="1">
    <citation type="journal article" date="2024" name="Nat. Commun.">
        <title>Phylogenomics reveals the evolutionary origins of lichenization in chlorophyte algae.</title>
        <authorList>
            <person name="Puginier C."/>
            <person name="Libourel C."/>
            <person name="Otte J."/>
            <person name="Skaloud P."/>
            <person name="Haon M."/>
            <person name="Grisel S."/>
            <person name="Petersen M."/>
            <person name="Berrin J.G."/>
            <person name="Delaux P.M."/>
            <person name="Dal Grande F."/>
            <person name="Keller J."/>
        </authorList>
    </citation>
    <scope>NUCLEOTIDE SEQUENCE [LARGE SCALE GENOMIC DNA]</scope>
    <source>
        <strain evidence="5 6">SAG 2043</strain>
    </source>
</reference>
<dbReference type="InterPro" id="IPR040079">
    <property type="entry name" value="Glutathione_S-Trfase"/>
</dbReference>
<dbReference type="InterPro" id="IPR004046">
    <property type="entry name" value="GST_C"/>
</dbReference>
<dbReference type="Pfam" id="PF02798">
    <property type="entry name" value="GST_N"/>
    <property type="match status" value="1"/>
</dbReference>
<dbReference type="AlphaFoldDB" id="A0AAW1PGK2"/>
<evidence type="ECO:0000313" key="5">
    <source>
        <dbReference type="EMBL" id="KAK9807598.1"/>
    </source>
</evidence>
<dbReference type="SUPFAM" id="SSF52833">
    <property type="entry name" value="Thioredoxin-like"/>
    <property type="match status" value="1"/>
</dbReference>
<comment type="similarity">
    <text evidence="1 2">Belongs to the GST superfamily.</text>
</comment>
<sequence length="214" mass="23595">MASPPAPDITVVHAPGARSVQIIWLVEELGLQYKIVQVELTKRKPAEHRALSPLGLVPAFKDHDTVLSESGAILQYLLQCFGNGRLQPPIGTQEASLLLQWCWFAEASLTNLLSDIALHTKLLPAKMRVAEVVPFLKARTAQRLAYVEGELQGKDHILGQDFTAADIMLGYTITQAKHIGLLSEPQHPNLVAYVERLHRRPACQKAFAGVVSRL</sequence>
<gene>
    <name evidence="5" type="ORF">WJX72_003773</name>
</gene>
<dbReference type="InterPro" id="IPR036249">
    <property type="entry name" value="Thioredoxin-like_sf"/>
</dbReference>
<dbReference type="Pfam" id="PF00043">
    <property type="entry name" value="GST_C"/>
    <property type="match status" value="1"/>
</dbReference>
<dbReference type="SFLD" id="SFLDS00019">
    <property type="entry name" value="Glutathione_Transferase_(cytos"/>
    <property type="match status" value="1"/>
</dbReference>
<dbReference type="Gene3D" id="1.20.1050.10">
    <property type="match status" value="1"/>
</dbReference>
<dbReference type="CDD" id="cd03046">
    <property type="entry name" value="GST_N_GTT1_like"/>
    <property type="match status" value="1"/>
</dbReference>
<keyword evidence="6" id="KW-1185">Reference proteome</keyword>
<feature type="domain" description="GST N-terminal" evidence="3">
    <location>
        <begin position="6"/>
        <end position="85"/>
    </location>
</feature>
<dbReference type="CDD" id="cd03207">
    <property type="entry name" value="GST_C_8"/>
    <property type="match status" value="1"/>
</dbReference>
<dbReference type="InterPro" id="IPR004045">
    <property type="entry name" value="Glutathione_S-Trfase_N"/>
</dbReference>
<dbReference type="SFLD" id="SFLDG00358">
    <property type="entry name" value="Main_(cytGST)"/>
    <property type="match status" value="1"/>
</dbReference>